<dbReference type="AlphaFoldDB" id="A0A409X8L4"/>
<protein>
    <submittedName>
        <fullName evidence="2">Uncharacterized protein</fullName>
    </submittedName>
</protein>
<reference evidence="2 3" key="1">
    <citation type="journal article" date="2018" name="Evol. Lett.">
        <title>Horizontal gene cluster transfer increased hallucinogenic mushroom diversity.</title>
        <authorList>
            <person name="Reynolds H.T."/>
            <person name="Vijayakumar V."/>
            <person name="Gluck-Thaler E."/>
            <person name="Korotkin H.B."/>
            <person name="Matheny P.B."/>
            <person name="Slot J.C."/>
        </authorList>
    </citation>
    <scope>NUCLEOTIDE SEQUENCE [LARGE SCALE GENOMIC DNA]</scope>
    <source>
        <strain evidence="2 3">SRW20</strain>
    </source>
</reference>
<feature type="compositionally biased region" description="Polar residues" evidence="1">
    <location>
        <begin position="61"/>
        <end position="73"/>
    </location>
</feature>
<dbReference type="InParanoid" id="A0A409X8L4"/>
<name>A0A409X8L4_9AGAR</name>
<proteinExistence type="predicted"/>
<gene>
    <name evidence="2" type="ORF">CVT26_008711</name>
</gene>
<comment type="caution">
    <text evidence="2">The sequence shown here is derived from an EMBL/GenBank/DDBJ whole genome shotgun (WGS) entry which is preliminary data.</text>
</comment>
<keyword evidence="3" id="KW-1185">Reference proteome</keyword>
<accession>A0A409X8L4</accession>
<sequence length="149" mass="16471">MSKANISSQVHAEESLLRIEIHGTATRDLALRRCGVDAYPRAKYPGTSRWQAPDHEHQLRTKQQVAAECSSSPRLAASASIRKGEDPESTTRALSKTVVWKNEGRIRSGELTKSVRVEKFDDLIADYALNASQKSSNKPPTLQAYHSLG</sequence>
<evidence type="ECO:0000256" key="1">
    <source>
        <dbReference type="SAM" id="MobiDB-lite"/>
    </source>
</evidence>
<dbReference type="Proteomes" id="UP000284706">
    <property type="component" value="Unassembled WGS sequence"/>
</dbReference>
<evidence type="ECO:0000313" key="2">
    <source>
        <dbReference type="EMBL" id="PPQ87138.1"/>
    </source>
</evidence>
<feature type="region of interest" description="Disordered" evidence="1">
    <location>
        <begin position="43"/>
        <end position="93"/>
    </location>
</feature>
<evidence type="ECO:0000313" key="3">
    <source>
        <dbReference type="Proteomes" id="UP000284706"/>
    </source>
</evidence>
<organism evidence="2 3">
    <name type="scientific">Gymnopilus dilepis</name>
    <dbReference type="NCBI Taxonomy" id="231916"/>
    <lineage>
        <taxon>Eukaryota</taxon>
        <taxon>Fungi</taxon>
        <taxon>Dikarya</taxon>
        <taxon>Basidiomycota</taxon>
        <taxon>Agaricomycotina</taxon>
        <taxon>Agaricomycetes</taxon>
        <taxon>Agaricomycetidae</taxon>
        <taxon>Agaricales</taxon>
        <taxon>Agaricineae</taxon>
        <taxon>Hymenogastraceae</taxon>
        <taxon>Gymnopilus</taxon>
    </lineage>
</organism>
<feature type="non-terminal residue" evidence="2">
    <location>
        <position position="149"/>
    </location>
</feature>
<dbReference type="EMBL" id="NHYE01003935">
    <property type="protein sequence ID" value="PPQ87138.1"/>
    <property type="molecule type" value="Genomic_DNA"/>
</dbReference>